<evidence type="ECO:0000259" key="9">
    <source>
        <dbReference type="PROSITE" id="PS50109"/>
    </source>
</evidence>
<evidence type="ECO:0000256" key="5">
    <source>
        <dbReference type="ARBA" id="ARBA00022741"/>
    </source>
</evidence>
<keyword evidence="4" id="KW-0808">Transferase</keyword>
<dbReference type="NCBIfam" id="TIGR00229">
    <property type="entry name" value="sensory_box"/>
    <property type="match status" value="1"/>
</dbReference>
<dbReference type="InterPro" id="IPR005467">
    <property type="entry name" value="His_kinase_dom"/>
</dbReference>
<dbReference type="RefSeq" id="WP_120766425.1">
    <property type="nucleotide sequence ID" value="NZ_CP033169.1"/>
</dbReference>
<dbReference type="InterPro" id="IPR035965">
    <property type="entry name" value="PAS-like_dom_sf"/>
</dbReference>
<dbReference type="SUPFAM" id="SSF55781">
    <property type="entry name" value="GAF domain-like"/>
    <property type="match status" value="1"/>
</dbReference>
<evidence type="ECO:0000256" key="3">
    <source>
        <dbReference type="ARBA" id="ARBA00022553"/>
    </source>
</evidence>
<dbReference type="InterPro" id="IPR003661">
    <property type="entry name" value="HisK_dim/P_dom"/>
</dbReference>
<evidence type="ECO:0000256" key="2">
    <source>
        <dbReference type="ARBA" id="ARBA00012438"/>
    </source>
</evidence>
<name>A0A3G2R7N2_9FIRM</name>
<evidence type="ECO:0000313" key="12">
    <source>
        <dbReference type="EMBL" id="AYO31385.1"/>
    </source>
</evidence>
<evidence type="ECO:0000256" key="8">
    <source>
        <dbReference type="ARBA" id="ARBA00023012"/>
    </source>
</evidence>
<dbReference type="PRINTS" id="PR00344">
    <property type="entry name" value="BCTRLSENSOR"/>
</dbReference>
<dbReference type="InterPro" id="IPR003594">
    <property type="entry name" value="HATPase_dom"/>
</dbReference>
<evidence type="ECO:0000256" key="1">
    <source>
        <dbReference type="ARBA" id="ARBA00000085"/>
    </source>
</evidence>
<dbReference type="PANTHER" id="PTHR43065:SF10">
    <property type="entry name" value="PEROXIDE STRESS-ACTIVATED HISTIDINE KINASE MAK3"/>
    <property type="match status" value="1"/>
</dbReference>
<protein>
    <recommendedName>
        <fullName evidence="2">histidine kinase</fullName>
        <ecNumber evidence="2">2.7.13.3</ecNumber>
    </recommendedName>
</protein>
<organism evidence="12 13">
    <name type="scientific">Biomaibacter acetigenes</name>
    <dbReference type="NCBI Taxonomy" id="2316383"/>
    <lineage>
        <taxon>Bacteria</taxon>
        <taxon>Bacillati</taxon>
        <taxon>Bacillota</taxon>
        <taxon>Clostridia</taxon>
        <taxon>Thermosediminibacterales</taxon>
        <taxon>Tepidanaerobacteraceae</taxon>
        <taxon>Biomaibacter</taxon>
    </lineage>
</organism>
<dbReference type="Gene3D" id="3.30.565.10">
    <property type="entry name" value="Histidine kinase-like ATPase, C-terminal domain"/>
    <property type="match status" value="1"/>
</dbReference>
<accession>A0A3G2R7N2</accession>
<evidence type="ECO:0000259" key="10">
    <source>
        <dbReference type="PROSITE" id="PS50112"/>
    </source>
</evidence>
<dbReference type="Gene3D" id="1.10.287.130">
    <property type="match status" value="1"/>
</dbReference>
<dbReference type="Pfam" id="PF13426">
    <property type="entry name" value="PAS_9"/>
    <property type="match status" value="1"/>
</dbReference>
<evidence type="ECO:0000259" key="11">
    <source>
        <dbReference type="PROSITE" id="PS50113"/>
    </source>
</evidence>
<keyword evidence="3" id="KW-0597">Phosphoprotein</keyword>
<dbReference type="GO" id="GO:0000155">
    <property type="term" value="F:phosphorelay sensor kinase activity"/>
    <property type="evidence" value="ECO:0007669"/>
    <property type="project" value="InterPro"/>
</dbReference>
<dbReference type="SMART" id="SM00387">
    <property type="entry name" value="HATPase_c"/>
    <property type="match status" value="1"/>
</dbReference>
<dbReference type="SUPFAM" id="SSF55874">
    <property type="entry name" value="ATPase domain of HSP90 chaperone/DNA topoisomerase II/histidine kinase"/>
    <property type="match status" value="1"/>
</dbReference>
<keyword evidence="5" id="KW-0547">Nucleotide-binding</keyword>
<dbReference type="InterPro" id="IPR029016">
    <property type="entry name" value="GAF-like_dom_sf"/>
</dbReference>
<feature type="domain" description="PAS" evidence="10">
    <location>
        <begin position="173"/>
        <end position="219"/>
    </location>
</feature>
<dbReference type="InterPro" id="IPR000700">
    <property type="entry name" value="PAS-assoc_C"/>
</dbReference>
<dbReference type="SMART" id="SM00091">
    <property type="entry name" value="PAS"/>
    <property type="match status" value="1"/>
</dbReference>
<dbReference type="PANTHER" id="PTHR43065">
    <property type="entry name" value="SENSOR HISTIDINE KINASE"/>
    <property type="match status" value="1"/>
</dbReference>
<dbReference type="EMBL" id="CP033169">
    <property type="protein sequence ID" value="AYO31385.1"/>
    <property type="molecule type" value="Genomic_DNA"/>
</dbReference>
<dbReference type="Pfam" id="PF13185">
    <property type="entry name" value="GAF_2"/>
    <property type="match status" value="1"/>
</dbReference>
<dbReference type="InterPro" id="IPR036890">
    <property type="entry name" value="HATPase_C_sf"/>
</dbReference>
<dbReference type="InterPro" id="IPR003018">
    <property type="entry name" value="GAF"/>
</dbReference>
<keyword evidence="13" id="KW-1185">Reference proteome</keyword>
<dbReference type="SUPFAM" id="SSF47384">
    <property type="entry name" value="Homodimeric domain of signal transducing histidine kinase"/>
    <property type="match status" value="1"/>
</dbReference>
<dbReference type="Pfam" id="PF00512">
    <property type="entry name" value="HisKA"/>
    <property type="match status" value="1"/>
</dbReference>
<dbReference type="Pfam" id="PF02518">
    <property type="entry name" value="HATPase_c"/>
    <property type="match status" value="1"/>
</dbReference>
<keyword evidence="7" id="KW-0067">ATP-binding</keyword>
<dbReference type="InterPro" id="IPR000014">
    <property type="entry name" value="PAS"/>
</dbReference>
<keyword evidence="6" id="KW-0418">Kinase</keyword>
<evidence type="ECO:0000256" key="7">
    <source>
        <dbReference type="ARBA" id="ARBA00022840"/>
    </source>
</evidence>
<dbReference type="KEGG" id="bacg:D2962_12955"/>
<dbReference type="PROSITE" id="PS50109">
    <property type="entry name" value="HIS_KIN"/>
    <property type="match status" value="1"/>
</dbReference>
<feature type="domain" description="PAC" evidence="11">
    <location>
        <begin position="245"/>
        <end position="297"/>
    </location>
</feature>
<proteinExistence type="predicted"/>
<dbReference type="CDD" id="cd00082">
    <property type="entry name" value="HisKA"/>
    <property type="match status" value="1"/>
</dbReference>
<reference evidence="12 13" key="1">
    <citation type="submission" date="2018-10" db="EMBL/GenBank/DDBJ databases">
        <authorList>
            <person name="Zhang X."/>
        </authorList>
    </citation>
    <scope>NUCLEOTIDE SEQUENCE [LARGE SCALE GENOMIC DNA]</scope>
    <source>
        <strain evidence="12 13">SK-G1</strain>
    </source>
</reference>
<sequence length="531" mass="59615">MERESHVIKLNFLSQAMERLSKSKTMEEVSSEIFDFIQSMIDYTMAIIYLIDYDKNQLVVLAARGSNINNLKKRIKFKIGQGVVGWVAREKKAVVLEDALQEKDIRVRQHFDVDPLIRSYIAVPLITSDHVIGILSISHSKPNLYGPKDVEIISIIASQAAALFEINKRFLRTKSFSDHILQSVNSGVMVINDKLEVIAFNQEAERITGFSADEILGKNIKQLPLKVSGDLWHIVETFKTDKIYTDVDTYILSKKGLQIPISISTSILKDENHIKIGAISVFRDMSRVKVLQEHIKRADRLAAFGRYVAGLVHEIRNPLLPIRTAASVLMSRPTLGEEDRKLIKIIHSESERLNAFMDNINQLAKPSELDNKGAGIGTELTAAINEIFPLVELKCKNHNISIEMNFNFARGKFFVRLSPGQIKQIFLNLFLNSIDAIGENGRISIKIDRAENMAKIIFSDTGCGIAEQDLEKIFEPFYSTKQDGTGLGLSIVHNIVHNAGGKIHVESEIKKGTRFIIILPCVREVKGDGPD</sequence>
<dbReference type="AlphaFoldDB" id="A0A3G2R7N2"/>
<keyword evidence="8" id="KW-0902">Two-component regulatory system</keyword>
<dbReference type="SMART" id="SM00065">
    <property type="entry name" value="GAF"/>
    <property type="match status" value="1"/>
</dbReference>
<dbReference type="Gene3D" id="3.30.450.20">
    <property type="entry name" value="PAS domain"/>
    <property type="match status" value="1"/>
</dbReference>
<comment type="catalytic activity">
    <reaction evidence="1">
        <text>ATP + protein L-histidine = ADP + protein N-phospho-L-histidine.</text>
        <dbReference type="EC" id="2.7.13.3"/>
    </reaction>
</comment>
<dbReference type="PROSITE" id="PS50113">
    <property type="entry name" value="PAC"/>
    <property type="match status" value="1"/>
</dbReference>
<dbReference type="Proteomes" id="UP000280960">
    <property type="component" value="Chromosome"/>
</dbReference>
<evidence type="ECO:0000313" key="13">
    <source>
        <dbReference type="Proteomes" id="UP000280960"/>
    </source>
</evidence>
<dbReference type="EC" id="2.7.13.3" evidence="2"/>
<dbReference type="InterPro" id="IPR036097">
    <property type="entry name" value="HisK_dim/P_sf"/>
</dbReference>
<feature type="domain" description="Histidine kinase" evidence="9">
    <location>
        <begin position="310"/>
        <end position="523"/>
    </location>
</feature>
<dbReference type="Gene3D" id="3.30.450.40">
    <property type="match status" value="1"/>
</dbReference>
<evidence type="ECO:0000256" key="4">
    <source>
        <dbReference type="ARBA" id="ARBA00022679"/>
    </source>
</evidence>
<dbReference type="InterPro" id="IPR004358">
    <property type="entry name" value="Sig_transdc_His_kin-like_C"/>
</dbReference>
<dbReference type="PROSITE" id="PS50112">
    <property type="entry name" value="PAS"/>
    <property type="match status" value="1"/>
</dbReference>
<dbReference type="CDD" id="cd00130">
    <property type="entry name" value="PAS"/>
    <property type="match status" value="1"/>
</dbReference>
<dbReference type="GO" id="GO:0005524">
    <property type="term" value="F:ATP binding"/>
    <property type="evidence" value="ECO:0007669"/>
    <property type="project" value="UniProtKB-KW"/>
</dbReference>
<dbReference type="SUPFAM" id="SSF55785">
    <property type="entry name" value="PYP-like sensor domain (PAS domain)"/>
    <property type="match status" value="1"/>
</dbReference>
<evidence type="ECO:0000256" key="6">
    <source>
        <dbReference type="ARBA" id="ARBA00022777"/>
    </source>
</evidence>
<gene>
    <name evidence="12" type="ORF">D2962_12955</name>
</gene>
<dbReference type="SMART" id="SM00388">
    <property type="entry name" value="HisKA"/>
    <property type="match status" value="1"/>
</dbReference>